<dbReference type="Pfam" id="PF08447">
    <property type="entry name" value="PAS_3"/>
    <property type="match status" value="4"/>
</dbReference>
<dbReference type="CDD" id="cd00130">
    <property type="entry name" value="PAS"/>
    <property type="match status" value="6"/>
</dbReference>
<keyword evidence="9" id="KW-0067">ATP-binding</keyword>
<feature type="transmembrane region" description="Helical" evidence="14">
    <location>
        <begin position="86"/>
        <end position="106"/>
    </location>
</feature>
<dbReference type="InterPro" id="IPR035965">
    <property type="entry name" value="PAS-like_dom_sf"/>
</dbReference>
<keyword evidence="13" id="KW-0175">Coiled coil</keyword>
<dbReference type="NCBIfam" id="TIGR00229">
    <property type="entry name" value="sensory_box"/>
    <property type="match status" value="8"/>
</dbReference>
<evidence type="ECO:0000259" key="16">
    <source>
        <dbReference type="PROSITE" id="PS50112"/>
    </source>
</evidence>
<evidence type="ECO:0000256" key="1">
    <source>
        <dbReference type="ARBA" id="ARBA00000085"/>
    </source>
</evidence>
<keyword evidence="10 14" id="KW-1133">Transmembrane helix</keyword>
<dbReference type="Gene3D" id="3.30.565.10">
    <property type="entry name" value="Histidine kinase-like ATPase, C-terminal domain"/>
    <property type="match status" value="1"/>
</dbReference>
<dbReference type="Gene3D" id="1.10.287.130">
    <property type="match status" value="1"/>
</dbReference>
<dbReference type="PANTHER" id="PTHR43304:SF1">
    <property type="entry name" value="PAC DOMAIN-CONTAINING PROTEIN"/>
    <property type="match status" value="1"/>
</dbReference>
<evidence type="ECO:0000313" key="18">
    <source>
        <dbReference type="EMBL" id="MBD2199247.1"/>
    </source>
</evidence>
<dbReference type="InterPro" id="IPR005467">
    <property type="entry name" value="His_kinase_dom"/>
</dbReference>
<gene>
    <name evidence="18" type="ORF">H6G24_27820</name>
</gene>
<dbReference type="SUPFAM" id="SSF55874">
    <property type="entry name" value="ATPase domain of HSP90 chaperone/DNA topoisomerase II/histidine kinase"/>
    <property type="match status" value="1"/>
</dbReference>
<evidence type="ECO:0000256" key="10">
    <source>
        <dbReference type="ARBA" id="ARBA00022989"/>
    </source>
</evidence>
<feature type="domain" description="PAC" evidence="17">
    <location>
        <begin position="199"/>
        <end position="251"/>
    </location>
</feature>
<feature type="coiled-coil region" evidence="13">
    <location>
        <begin position="622"/>
        <end position="675"/>
    </location>
</feature>
<evidence type="ECO:0000259" key="15">
    <source>
        <dbReference type="PROSITE" id="PS50109"/>
    </source>
</evidence>
<comment type="subcellular location">
    <subcellularLocation>
        <location evidence="2">Membrane</location>
        <topology evidence="2">Multi-pass membrane protein</topology>
    </subcellularLocation>
</comment>
<dbReference type="RefSeq" id="WP_190548372.1">
    <property type="nucleotide sequence ID" value="NZ_CAWPNO010000090.1"/>
</dbReference>
<feature type="domain" description="PAS" evidence="16">
    <location>
        <begin position="252"/>
        <end position="294"/>
    </location>
</feature>
<evidence type="ECO:0000256" key="2">
    <source>
        <dbReference type="ARBA" id="ARBA00004141"/>
    </source>
</evidence>
<dbReference type="InterPro" id="IPR000700">
    <property type="entry name" value="PAS-assoc_C"/>
</dbReference>
<dbReference type="SMART" id="SM00091">
    <property type="entry name" value="PAS"/>
    <property type="match status" value="8"/>
</dbReference>
<dbReference type="InterPro" id="IPR025201">
    <property type="entry name" value="KdpD_TM"/>
</dbReference>
<feature type="domain" description="PAC" evidence="17">
    <location>
        <begin position="448"/>
        <end position="500"/>
    </location>
</feature>
<evidence type="ECO:0000256" key="5">
    <source>
        <dbReference type="ARBA" id="ARBA00022679"/>
    </source>
</evidence>
<dbReference type="InterPro" id="IPR052162">
    <property type="entry name" value="Sensor_kinase/Photoreceptor"/>
</dbReference>
<evidence type="ECO:0000256" key="3">
    <source>
        <dbReference type="ARBA" id="ARBA00012438"/>
    </source>
</evidence>
<comment type="catalytic activity">
    <reaction evidence="1">
        <text>ATP + protein L-histidine = ADP + protein N-phospho-L-histidine.</text>
        <dbReference type="EC" id="2.7.13.3"/>
    </reaction>
</comment>
<dbReference type="EMBL" id="JACJQH010000055">
    <property type="protein sequence ID" value="MBD2199247.1"/>
    <property type="molecule type" value="Genomic_DNA"/>
</dbReference>
<feature type="domain" description="PAC" evidence="17">
    <location>
        <begin position="870"/>
        <end position="922"/>
    </location>
</feature>
<dbReference type="Pfam" id="PF13493">
    <property type="entry name" value="DUF4118"/>
    <property type="match status" value="1"/>
</dbReference>
<dbReference type="Pfam" id="PF13426">
    <property type="entry name" value="PAS_9"/>
    <property type="match status" value="1"/>
</dbReference>
<evidence type="ECO:0000256" key="4">
    <source>
        <dbReference type="ARBA" id="ARBA00022553"/>
    </source>
</evidence>
<feature type="coiled-coil region" evidence="13">
    <location>
        <begin position="1028"/>
        <end position="1055"/>
    </location>
</feature>
<keyword evidence="5" id="KW-0808">Transferase</keyword>
<dbReference type="InterPro" id="IPR036097">
    <property type="entry name" value="HisK_dim/P_sf"/>
</dbReference>
<dbReference type="Gene3D" id="3.30.450.20">
    <property type="entry name" value="PAS domain"/>
    <property type="match status" value="8"/>
</dbReference>
<keyword evidence="7" id="KW-0547">Nucleotide-binding</keyword>
<reference evidence="18 19" key="1">
    <citation type="journal article" date="2020" name="ISME J.">
        <title>Comparative genomics reveals insights into cyanobacterial evolution and habitat adaptation.</title>
        <authorList>
            <person name="Chen M.Y."/>
            <person name="Teng W.K."/>
            <person name="Zhao L."/>
            <person name="Hu C.X."/>
            <person name="Zhou Y.K."/>
            <person name="Han B.P."/>
            <person name="Song L.R."/>
            <person name="Shu W.S."/>
        </authorList>
    </citation>
    <scope>NUCLEOTIDE SEQUENCE [LARGE SCALE GENOMIC DNA]</scope>
    <source>
        <strain evidence="18 19">FACHB-288</strain>
    </source>
</reference>
<dbReference type="SMART" id="SM00388">
    <property type="entry name" value="HisKA"/>
    <property type="match status" value="1"/>
</dbReference>
<keyword evidence="11" id="KW-0902">Two-component regulatory system</keyword>
<dbReference type="Proteomes" id="UP000658514">
    <property type="component" value="Unassembled WGS sequence"/>
</dbReference>
<feature type="transmembrane region" description="Helical" evidence="14">
    <location>
        <begin position="6"/>
        <end position="24"/>
    </location>
</feature>
<feature type="domain" description="PAC" evidence="17">
    <location>
        <begin position="324"/>
        <end position="374"/>
    </location>
</feature>
<dbReference type="InterPro" id="IPR003594">
    <property type="entry name" value="HATPase_dom"/>
</dbReference>
<feature type="domain" description="PAC" evidence="17">
    <location>
        <begin position="1120"/>
        <end position="1172"/>
    </location>
</feature>
<organism evidence="18 19">
    <name type="scientific">Calothrix parietina FACHB-288</name>
    <dbReference type="NCBI Taxonomy" id="2692896"/>
    <lineage>
        <taxon>Bacteria</taxon>
        <taxon>Bacillati</taxon>
        <taxon>Cyanobacteriota</taxon>
        <taxon>Cyanophyceae</taxon>
        <taxon>Nostocales</taxon>
        <taxon>Calotrichaceae</taxon>
        <taxon>Calothrix</taxon>
    </lineage>
</organism>
<dbReference type="SUPFAM" id="SSF47384">
    <property type="entry name" value="Homodimeric domain of signal transducing histidine kinase"/>
    <property type="match status" value="1"/>
</dbReference>
<evidence type="ECO:0000256" key="11">
    <source>
        <dbReference type="ARBA" id="ARBA00023012"/>
    </source>
</evidence>
<dbReference type="Pfam" id="PF00989">
    <property type="entry name" value="PAS"/>
    <property type="match status" value="1"/>
</dbReference>
<dbReference type="PROSITE" id="PS50113">
    <property type="entry name" value="PAC"/>
    <property type="match status" value="6"/>
</dbReference>
<evidence type="ECO:0000259" key="17">
    <source>
        <dbReference type="PROSITE" id="PS50113"/>
    </source>
</evidence>
<evidence type="ECO:0000256" key="13">
    <source>
        <dbReference type="SAM" id="Coils"/>
    </source>
</evidence>
<evidence type="ECO:0000256" key="14">
    <source>
        <dbReference type="SAM" id="Phobius"/>
    </source>
</evidence>
<feature type="domain" description="PAS" evidence="16">
    <location>
        <begin position="124"/>
        <end position="196"/>
    </location>
</feature>
<dbReference type="EC" id="2.7.13.3" evidence="3"/>
<keyword evidence="8" id="KW-0418">Kinase</keyword>
<dbReference type="SMART" id="SM00387">
    <property type="entry name" value="HATPase_c"/>
    <property type="match status" value="1"/>
</dbReference>
<dbReference type="InterPro" id="IPR013656">
    <property type="entry name" value="PAS_4"/>
</dbReference>
<dbReference type="SMART" id="SM00086">
    <property type="entry name" value="PAC"/>
    <property type="match status" value="6"/>
</dbReference>
<accession>A0ABR8AGT1</accession>
<dbReference type="PRINTS" id="PR00344">
    <property type="entry name" value="BCTRLSENSOR"/>
</dbReference>
<dbReference type="InterPro" id="IPR013655">
    <property type="entry name" value="PAS_fold_3"/>
</dbReference>
<dbReference type="InterPro" id="IPR001610">
    <property type="entry name" value="PAC"/>
</dbReference>
<feature type="domain" description="PAC" evidence="17">
    <location>
        <begin position="742"/>
        <end position="794"/>
    </location>
</feature>
<feature type="domain" description="PAS" evidence="16">
    <location>
        <begin position="1045"/>
        <end position="1118"/>
    </location>
</feature>
<dbReference type="CDD" id="cd00082">
    <property type="entry name" value="HisKA"/>
    <property type="match status" value="1"/>
</dbReference>
<keyword evidence="6 14" id="KW-0812">Transmembrane</keyword>
<evidence type="ECO:0000256" key="6">
    <source>
        <dbReference type="ARBA" id="ARBA00022692"/>
    </source>
</evidence>
<feature type="domain" description="PAS" evidence="16">
    <location>
        <begin position="508"/>
        <end position="577"/>
    </location>
</feature>
<dbReference type="InterPro" id="IPR000014">
    <property type="entry name" value="PAS"/>
</dbReference>
<name>A0ABR8AGT1_9CYAN</name>
<evidence type="ECO:0000313" key="19">
    <source>
        <dbReference type="Proteomes" id="UP000658514"/>
    </source>
</evidence>
<evidence type="ECO:0000256" key="12">
    <source>
        <dbReference type="ARBA" id="ARBA00023136"/>
    </source>
</evidence>
<feature type="domain" description="Histidine kinase" evidence="15">
    <location>
        <begin position="1176"/>
        <end position="1393"/>
    </location>
</feature>
<dbReference type="SUPFAM" id="SSF55785">
    <property type="entry name" value="PYP-like sensor domain (PAS domain)"/>
    <property type="match status" value="8"/>
</dbReference>
<dbReference type="InterPro" id="IPR038318">
    <property type="entry name" value="KdpD_sf"/>
</dbReference>
<feature type="domain" description="PAS" evidence="16">
    <location>
        <begin position="375"/>
        <end position="445"/>
    </location>
</feature>
<dbReference type="Gene3D" id="2.10.70.100">
    <property type="match status" value="2"/>
</dbReference>
<dbReference type="PROSITE" id="PS50112">
    <property type="entry name" value="PAS"/>
    <property type="match status" value="6"/>
</dbReference>
<dbReference type="InterPro" id="IPR004358">
    <property type="entry name" value="Sig_transdc_His_kin-like_C"/>
</dbReference>
<dbReference type="InterPro" id="IPR003661">
    <property type="entry name" value="HisK_dim/P_dom"/>
</dbReference>
<dbReference type="Gene3D" id="1.20.120.620">
    <property type="entry name" value="Backbone structure of the membrane domain of e. Coli histidine kinase receptor kdpd"/>
    <property type="match status" value="1"/>
</dbReference>
<dbReference type="PROSITE" id="PS50109">
    <property type="entry name" value="HIS_KIN"/>
    <property type="match status" value="1"/>
</dbReference>
<keyword evidence="4" id="KW-0597">Phosphoprotein</keyword>
<evidence type="ECO:0000256" key="8">
    <source>
        <dbReference type="ARBA" id="ARBA00022777"/>
    </source>
</evidence>
<feature type="transmembrane region" description="Helical" evidence="14">
    <location>
        <begin position="56"/>
        <end position="74"/>
    </location>
</feature>
<proteinExistence type="predicted"/>
<evidence type="ECO:0000256" key="9">
    <source>
        <dbReference type="ARBA" id="ARBA00022840"/>
    </source>
</evidence>
<keyword evidence="12 14" id="KW-0472">Membrane</keyword>
<dbReference type="InterPro" id="IPR013767">
    <property type="entry name" value="PAS_fold"/>
</dbReference>
<sequence>MNRYYRQWLPYAVAIGTTAIALMLTVWFEPLLFRVVNAFFYIAIIITSWYGGYRPGMVAIVLSFLAIETFLIKNVHQLRFEQPESLLRLTVFLLVSLTINLVTGSLHESKKKIQQLSQKLAQENAEQLRMALSAAHMGMWDWNLLTNDVKWSAECHQLFGLVVGSFDGRYETFLTYLHPEDRPILEQVVKQALQNRNNFHHEYRIIWPDGSLHWLEVRGQAFYNPAGEPLRMAGTVMAIDQRKQAEQTLGKQLLRIQTLFKTSFDGIVILDAKGNVIDANPRFAQMLGYSSEKLAQMSVFDWDAVFTPQEIQQMLHDTLSVKTGVFETRHRRKDGSIYDVEISSSIVEWEGELLRFCVCRDISDRKLAQTALQQSEHRYRALVNASAQIVWRTDGDGMTISAPEIWEELSGQSAKESLGLGWLDFVHPEDREQTLQSWQESFTNGTLYAAEYRLQMKDGIYRDFAVRGVPICDRHGKVSEWIGTCTDITERKQAEAALKEQQIQLQRQLAEIETIYQSAPIGLSVLDTDLRFIRINQRLAEINGFSVAAHLGHTIRELLPELADTVEPLLRSLLETGQPVLNVEIMGTTPAQPGVQRIWVESFLPLKQGERIIGISTVCEEITERKQAEAQLQQAKQELEIRVKERTAELIEVNQRLLETVIEQQKNQLQLLEQAQLLDLAHDTIITRDLNGEIFFWNEGAEAMYGWKKVEALGKNLHGLLQSQLPQPQAEIEAELLAKGYWEGELTHFSRHGRAIIVASRWVLQKDNAGNPVKILEINNDITERKQAQLAFIESEERRRLALDLTLIGCWDFHLSSGELIWDDNMFTLLGFTPETIEPNYELWRSRIHPEDVDWVEQRFFASIETHTDYAAEYRVIYPDGSVHWLMGRARAIYDESGKALRSLGVLLDISDRKRAEEILHQYERIVSHTTDATALISRNYTYRIVNQAYKDWWHQSDREMIGQTMGEILGEDLFTANVKPRLDKCFAGETIHSDHWCDRAGFPRRFMSITYTPYREADGTISGALIILHNLTQLKQAEEALRESEEKFRQLAEHIQAVFWMTDLQTQQVIYISKAFENIWQKTCQSVYENFGEWIDSIHPDDRQIVDNSLSQQVSTGRSDVKYRIIRPDNSIRWIRDRAFPIKNESGDIVRIAGIAEDITELQKVEQIKSEFIGIVSHELRTPLTAIRAALGLLNSGIYDNRPDKFKRMIEIAALDSDRLVRLVNDILDLERLESGRSVLDKTTCNAADLIYQSVEGVKAIAEQQNITFNINVIDAQVCANADAIMQTLNNLLSNALKFSPSHSTIIISVQQQTDFVLFQISDRGRGIPTDKLEAIFGRFHQVDASDSRDKGGTGLGLAICRSIIDQHNGQIWAESTLGEGSTFFFTIPLARN</sequence>
<dbReference type="Pfam" id="PF00512">
    <property type="entry name" value="HisKA"/>
    <property type="match status" value="1"/>
</dbReference>
<dbReference type="InterPro" id="IPR036890">
    <property type="entry name" value="HATPase_C_sf"/>
</dbReference>
<feature type="domain" description="PAS" evidence="16">
    <location>
        <begin position="676"/>
        <end position="736"/>
    </location>
</feature>
<protein>
    <recommendedName>
        <fullName evidence="3">histidine kinase</fullName>
        <ecNumber evidence="3">2.7.13.3</ecNumber>
    </recommendedName>
</protein>
<dbReference type="Pfam" id="PF08448">
    <property type="entry name" value="PAS_4"/>
    <property type="match status" value="2"/>
</dbReference>
<keyword evidence="19" id="KW-1185">Reference proteome</keyword>
<dbReference type="PANTHER" id="PTHR43304">
    <property type="entry name" value="PHYTOCHROME-LIKE PROTEIN CPH1"/>
    <property type="match status" value="1"/>
</dbReference>
<evidence type="ECO:0000256" key="7">
    <source>
        <dbReference type="ARBA" id="ARBA00022741"/>
    </source>
</evidence>
<comment type="caution">
    <text evidence="18">The sequence shown here is derived from an EMBL/GenBank/DDBJ whole genome shotgun (WGS) entry which is preliminary data.</text>
</comment>
<dbReference type="CDD" id="cd16922">
    <property type="entry name" value="HATPase_EvgS-ArcB-TorS-like"/>
    <property type="match status" value="1"/>
</dbReference>
<dbReference type="Pfam" id="PF02518">
    <property type="entry name" value="HATPase_c"/>
    <property type="match status" value="1"/>
</dbReference>